<dbReference type="Gene3D" id="1.20.1070.10">
    <property type="entry name" value="Rhodopsin 7-helix transmembrane proteins"/>
    <property type="match status" value="1"/>
</dbReference>
<evidence type="ECO:0000256" key="6">
    <source>
        <dbReference type="ARBA" id="ARBA00023157"/>
    </source>
</evidence>
<comment type="caution">
    <text evidence="12">The sequence shown here is derived from an EMBL/GenBank/DDBJ whole genome shotgun (WGS) entry which is preliminary data.</text>
</comment>
<protein>
    <recommendedName>
        <fullName evidence="11">G-protein coupled receptors family 1 profile domain-containing protein</fullName>
    </recommendedName>
</protein>
<evidence type="ECO:0000256" key="10">
    <source>
        <dbReference type="SAM" id="Phobius"/>
    </source>
</evidence>
<evidence type="ECO:0000313" key="12">
    <source>
        <dbReference type="EMBL" id="KAK6170924.1"/>
    </source>
</evidence>
<evidence type="ECO:0000256" key="3">
    <source>
        <dbReference type="ARBA" id="ARBA00022989"/>
    </source>
</evidence>
<dbReference type="PRINTS" id="PR00237">
    <property type="entry name" value="GPCRRHODOPSN"/>
</dbReference>
<evidence type="ECO:0000256" key="5">
    <source>
        <dbReference type="ARBA" id="ARBA00023136"/>
    </source>
</evidence>
<evidence type="ECO:0000256" key="8">
    <source>
        <dbReference type="ARBA" id="ARBA00023180"/>
    </source>
</evidence>
<feature type="transmembrane region" description="Helical" evidence="10">
    <location>
        <begin position="45"/>
        <end position="67"/>
    </location>
</feature>
<feature type="transmembrane region" description="Helical" evidence="10">
    <location>
        <begin position="205"/>
        <end position="229"/>
    </location>
</feature>
<reference evidence="12 13" key="1">
    <citation type="submission" date="2024-01" db="EMBL/GenBank/DDBJ databases">
        <title>The genome of the rayed Mediterranean limpet Patella caerulea (Linnaeus, 1758).</title>
        <authorList>
            <person name="Anh-Thu Weber A."/>
            <person name="Halstead-Nussloch G."/>
        </authorList>
    </citation>
    <scope>NUCLEOTIDE SEQUENCE [LARGE SCALE GENOMIC DNA]</scope>
    <source>
        <strain evidence="12">AATW-2023a</strain>
        <tissue evidence="12">Whole specimen</tissue>
    </source>
</reference>
<keyword evidence="9" id="KW-0807">Transducer</keyword>
<sequence length="271" mass="30765">MVTAITEHPIGLLTNFTIPALSEWEQMKIDFNIKPLSDSGYIGSAIYLTCLGIISTIGNSLIIAMFLKEKKLRMKPHNLLLLNLAVSDLGISIFGYPWTTASCYAGRYLFGRVGCTIQGFTTFTLAQTDMNTLACLSFYRYINICKPHYNYKLTPLTTKWVISLIWVYSIVWTAPPLFGWSSYIPEPFGTSCSIDWTNGELAPALYTWLLVIFCYLIHIITIVFCYYQISVRAREVQKSLSNSVSHPLGTDEVRCFHRIAMEKKVTLVRSF</sequence>
<feature type="transmembrane region" description="Helical" evidence="10">
    <location>
        <begin position="160"/>
        <end position="178"/>
    </location>
</feature>
<proteinExistence type="predicted"/>
<evidence type="ECO:0000259" key="11">
    <source>
        <dbReference type="PROSITE" id="PS50262"/>
    </source>
</evidence>
<evidence type="ECO:0000256" key="7">
    <source>
        <dbReference type="ARBA" id="ARBA00023170"/>
    </source>
</evidence>
<evidence type="ECO:0000256" key="2">
    <source>
        <dbReference type="ARBA" id="ARBA00022692"/>
    </source>
</evidence>
<keyword evidence="4" id="KW-0297">G-protein coupled receptor</keyword>
<comment type="subcellular location">
    <subcellularLocation>
        <location evidence="1">Membrane</location>
        <topology evidence="1">Multi-pass membrane protein</topology>
    </subcellularLocation>
</comment>
<feature type="transmembrane region" description="Helical" evidence="10">
    <location>
        <begin position="119"/>
        <end position="139"/>
    </location>
</feature>
<organism evidence="12 13">
    <name type="scientific">Patella caerulea</name>
    <name type="common">Rayed Mediterranean limpet</name>
    <dbReference type="NCBI Taxonomy" id="87958"/>
    <lineage>
        <taxon>Eukaryota</taxon>
        <taxon>Metazoa</taxon>
        <taxon>Spiralia</taxon>
        <taxon>Lophotrochozoa</taxon>
        <taxon>Mollusca</taxon>
        <taxon>Gastropoda</taxon>
        <taxon>Patellogastropoda</taxon>
        <taxon>Patelloidea</taxon>
        <taxon>Patellidae</taxon>
        <taxon>Patella</taxon>
    </lineage>
</organism>
<dbReference type="Pfam" id="PF00001">
    <property type="entry name" value="7tm_1"/>
    <property type="match status" value="1"/>
</dbReference>
<keyword evidence="3 10" id="KW-1133">Transmembrane helix</keyword>
<dbReference type="InterPro" id="IPR017452">
    <property type="entry name" value="GPCR_Rhodpsn_7TM"/>
</dbReference>
<evidence type="ECO:0000256" key="9">
    <source>
        <dbReference type="ARBA" id="ARBA00023224"/>
    </source>
</evidence>
<evidence type="ECO:0000313" key="13">
    <source>
        <dbReference type="Proteomes" id="UP001347796"/>
    </source>
</evidence>
<keyword evidence="13" id="KW-1185">Reference proteome</keyword>
<gene>
    <name evidence="12" type="ORF">SNE40_019205</name>
</gene>
<dbReference type="SUPFAM" id="SSF81321">
    <property type="entry name" value="Family A G protein-coupled receptor-like"/>
    <property type="match status" value="1"/>
</dbReference>
<dbReference type="PROSITE" id="PS50262">
    <property type="entry name" value="G_PROTEIN_RECEP_F1_2"/>
    <property type="match status" value="1"/>
</dbReference>
<dbReference type="InterPro" id="IPR000276">
    <property type="entry name" value="GPCR_Rhodpsn"/>
</dbReference>
<dbReference type="PRINTS" id="PR01244">
    <property type="entry name" value="PEROPSIN"/>
</dbReference>
<dbReference type="GO" id="GO:0007601">
    <property type="term" value="P:visual perception"/>
    <property type="evidence" value="ECO:0007669"/>
    <property type="project" value="InterPro"/>
</dbReference>
<keyword evidence="7" id="KW-0675">Receptor</keyword>
<keyword evidence="8" id="KW-0325">Glycoprotein</keyword>
<accession>A0AAN8P985</accession>
<dbReference type="InterPro" id="IPR002962">
    <property type="entry name" value="Peropsin"/>
</dbReference>
<evidence type="ECO:0000256" key="1">
    <source>
        <dbReference type="ARBA" id="ARBA00004141"/>
    </source>
</evidence>
<dbReference type="PANTHER" id="PTHR24240">
    <property type="entry name" value="OPSIN"/>
    <property type="match status" value="1"/>
</dbReference>
<dbReference type="GO" id="GO:0004930">
    <property type="term" value="F:G protein-coupled receptor activity"/>
    <property type="evidence" value="ECO:0007669"/>
    <property type="project" value="UniProtKB-KW"/>
</dbReference>
<keyword evidence="6" id="KW-1015">Disulfide bond</keyword>
<dbReference type="GO" id="GO:0016020">
    <property type="term" value="C:membrane"/>
    <property type="evidence" value="ECO:0007669"/>
    <property type="project" value="UniProtKB-SubCell"/>
</dbReference>
<feature type="transmembrane region" description="Helical" evidence="10">
    <location>
        <begin position="79"/>
        <end position="99"/>
    </location>
</feature>
<evidence type="ECO:0000256" key="4">
    <source>
        <dbReference type="ARBA" id="ARBA00023040"/>
    </source>
</evidence>
<dbReference type="InterPro" id="IPR050125">
    <property type="entry name" value="GPCR_opsins"/>
</dbReference>
<keyword evidence="5 10" id="KW-0472">Membrane</keyword>
<feature type="domain" description="G-protein coupled receptors family 1 profile" evidence="11">
    <location>
        <begin position="58"/>
        <end position="271"/>
    </location>
</feature>
<dbReference type="Proteomes" id="UP001347796">
    <property type="component" value="Unassembled WGS sequence"/>
</dbReference>
<keyword evidence="2 10" id="KW-0812">Transmembrane</keyword>
<dbReference type="EMBL" id="JAZGQO010000014">
    <property type="protein sequence ID" value="KAK6170924.1"/>
    <property type="molecule type" value="Genomic_DNA"/>
</dbReference>
<dbReference type="AlphaFoldDB" id="A0AAN8P985"/>
<name>A0AAN8P985_PATCE</name>